<dbReference type="SUPFAM" id="SSF48179">
    <property type="entry name" value="6-phosphogluconate dehydrogenase C-terminal domain-like"/>
    <property type="match status" value="1"/>
</dbReference>
<keyword evidence="9" id="KW-1185">Reference proteome</keyword>
<sequence length="306" mass="33520">MAKRIYIIGAGAIGKALAVCLANAGKDAVLVRSSLDHQPDRLESIRLNMADGATLQADLAVKTFSSLSEPDGIFVVASKSFANDGVAEKLGELAINAPVVLLQNGLNIERPFLSNGFPNLYRCVLLATSQFEKADELRFRPVAASPVGVVNRDTAFNDLIVEQLHTNWFPFVREDHIYKMVWQKAIVNCVFNSVCPLLEIDNGVFHREAKAMKIAGRIIEECMLIADRSGISLQLEEIRNTLLSISCAADGQFISTLQDIRHHRPTEIGTLNLEVAAIARSLGLENKVIITSMLGELIALRSQLNQ</sequence>
<dbReference type="InterPro" id="IPR008927">
    <property type="entry name" value="6-PGluconate_DH-like_C_sf"/>
</dbReference>
<name>A0A1S9PDC1_9SPHI</name>
<evidence type="ECO:0000256" key="4">
    <source>
        <dbReference type="ARBA" id="ARBA00032024"/>
    </source>
</evidence>
<evidence type="ECO:0000256" key="5">
    <source>
        <dbReference type="ARBA" id="ARBA00048793"/>
    </source>
</evidence>
<comment type="pathway">
    <text evidence="1">Cofactor biosynthesis; (R)-pantothenate biosynthesis; (R)-pantoate from 3-methyl-2-oxobutanoate: step 2/2.</text>
</comment>
<dbReference type="PANTHER" id="PTHR21708">
    <property type="entry name" value="PROBABLE 2-DEHYDROPANTOATE 2-REDUCTASE"/>
    <property type="match status" value="1"/>
</dbReference>
<evidence type="ECO:0000259" key="6">
    <source>
        <dbReference type="Pfam" id="PF02558"/>
    </source>
</evidence>
<evidence type="ECO:0000256" key="3">
    <source>
        <dbReference type="ARBA" id="ARBA00019465"/>
    </source>
</evidence>
<dbReference type="OrthoDB" id="9800163at2"/>
<dbReference type="Gene3D" id="3.40.50.720">
    <property type="entry name" value="NAD(P)-binding Rossmann-like Domain"/>
    <property type="match status" value="1"/>
</dbReference>
<organism evidence="8 9">
    <name type="scientific">Mucilaginibacter pedocola</name>
    <dbReference type="NCBI Taxonomy" id="1792845"/>
    <lineage>
        <taxon>Bacteria</taxon>
        <taxon>Pseudomonadati</taxon>
        <taxon>Bacteroidota</taxon>
        <taxon>Sphingobacteriia</taxon>
        <taxon>Sphingobacteriales</taxon>
        <taxon>Sphingobacteriaceae</taxon>
        <taxon>Mucilaginibacter</taxon>
    </lineage>
</organism>
<feature type="domain" description="Ketopantoate reductase C-terminal" evidence="7">
    <location>
        <begin position="177"/>
        <end position="288"/>
    </location>
</feature>
<dbReference type="Pfam" id="PF08546">
    <property type="entry name" value="ApbA_C"/>
    <property type="match status" value="1"/>
</dbReference>
<gene>
    <name evidence="8" type="ORF">BC343_30115</name>
</gene>
<dbReference type="InterPro" id="IPR013328">
    <property type="entry name" value="6PGD_dom2"/>
</dbReference>
<dbReference type="GO" id="GO:0005737">
    <property type="term" value="C:cytoplasm"/>
    <property type="evidence" value="ECO:0007669"/>
    <property type="project" value="TreeGrafter"/>
</dbReference>
<dbReference type="InterPro" id="IPR051402">
    <property type="entry name" value="KPR-Related"/>
</dbReference>
<evidence type="ECO:0000256" key="2">
    <source>
        <dbReference type="ARBA" id="ARBA00013014"/>
    </source>
</evidence>
<accession>A0A1S9PDC1</accession>
<dbReference type="SUPFAM" id="SSF51735">
    <property type="entry name" value="NAD(P)-binding Rossmann-fold domains"/>
    <property type="match status" value="1"/>
</dbReference>
<dbReference type="EC" id="1.1.1.169" evidence="2"/>
<protein>
    <recommendedName>
        <fullName evidence="3">2-dehydropantoate 2-reductase</fullName>
        <ecNumber evidence="2">1.1.1.169</ecNumber>
    </recommendedName>
    <alternativeName>
        <fullName evidence="4">Ketopantoate reductase</fullName>
    </alternativeName>
</protein>
<dbReference type="EMBL" id="MBTF01000020">
    <property type="protein sequence ID" value="OOQ58974.1"/>
    <property type="molecule type" value="Genomic_DNA"/>
</dbReference>
<dbReference type="Pfam" id="PF02558">
    <property type="entry name" value="ApbA"/>
    <property type="match status" value="1"/>
</dbReference>
<reference evidence="8 9" key="1">
    <citation type="submission" date="2016-07" db="EMBL/GenBank/DDBJ databases">
        <title>Genomic analysis of zinc-resistant bacterium Mucilaginibacter pedocola TBZ30.</title>
        <authorList>
            <person name="Huang J."/>
            <person name="Tang J."/>
        </authorList>
    </citation>
    <scope>NUCLEOTIDE SEQUENCE [LARGE SCALE GENOMIC DNA]</scope>
    <source>
        <strain evidence="8 9">TBZ30</strain>
    </source>
</reference>
<dbReference type="Gene3D" id="1.10.1040.10">
    <property type="entry name" value="N-(1-d-carboxylethyl)-l-norvaline Dehydrogenase, domain 2"/>
    <property type="match status" value="1"/>
</dbReference>
<comment type="catalytic activity">
    <reaction evidence="5">
        <text>(R)-pantoate + NADP(+) = 2-dehydropantoate + NADPH + H(+)</text>
        <dbReference type="Rhea" id="RHEA:16233"/>
        <dbReference type="ChEBI" id="CHEBI:11561"/>
        <dbReference type="ChEBI" id="CHEBI:15378"/>
        <dbReference type="ChEBI" id="CHEBI:15980"/>
        <dbReference type="ChEBI" id="CHEBI:57783"/>
        <dbReference type="ChEBI" id="CHEBI:58349"/>
        <dbReference type="EC" id="1.1.1.169"/>
    </reaction>
</comment>
<evidence type="ECO:0000313" key="8">
    <source>
        <dbReference type="EMBL" id="OOQ58974.1"/>
    </source>
</evidence>
<dbReference type="InterPro" id="IPR036291">
    <property type="entry name" value="NAD(P)-bd_dom_sf"/>
</dbReference>
<evidence type="ECO:0000313" key="9">
    <source>
        <dbReference type="Proteomes" id="UP000189739"/>
    </source>
</evidence>
<dbReference type="STRING" id="1792845.BC343_30115"/>
<dbReference type="AlphaFoldDB" id="A0A1S9PDC1"/>
<dbReference type="GO" id="GO:0008677">
    <property type="term" value="F:2-dehydropantoate 2-reductase activity"/>
    <property type="evidence" value="ECO:0007669"/>
    <property type="project" value="UniProtKB-EC"/>
</dbReference>
<dbReference type="PANTHER" id="PTHR21708:SF26">
    <property type="entry name" value="2-DEHYDROPANTOATE 2-REDUCTASE"/>
    <property type="match status" value="1"/>
</dbReference>
<dbReference type="InterPro" id="IPR013332">
    <property type="entry name" value="KPR_N"/>
</dbReference>
<dbReference type="Proteomes" id="UP000189739">
    <property type="component" value="Unassembled WGS sequence"/>
</dbReference>
<evidence type="ECO:0000259" key="7">
    <source>
        <dbReference type="Pfam" id="PF08546"/>
    </source>
</evidence>
<dbReference type="RefSeq" id="WP_078349071.1">
    <property type="nucleotide sequence ID" value="NZ_MBTF01000020.1"/>
</dbReference>
<comment type="caution">
    <text evidence="8">The sequence shown here is derived from an EMBL/GenBank/DDBJ whole genome shotgun (WGS) entry which is preliminary data.</text>
</comment>
<proteinExistence type="predicted"/>
<dbReference type="InterPro" id="IPR013752">
    <property type="entry name" value="KPA_reductase"/>
</dbReference>
<evidence type="ECO:0000256" key="1">
    <source>
        <dbReference type="ARBA" id="ARBA00004994"/>
    </source>
</evidence>
<feature type="domain" description="Ketopantoate reductase N-terminal" evidence="6">
    <location>
        <begin position="5"/>
        <end position="111"/>
    </location>
</feature>